<organism evidence="1 2">
    <name type="scientific">Zingiber officinale</name>
    <name type="common">Ginger</name>
    <name type="synonym">Amomum zingiber</name>
    <dbReference type="NCBI Taxonomy" id="94328"/>
    <lineage>
        <taxon>Eukaryota</taxon>
        <taxon>Viridiplantae</taxon>
        <taxon>Streptophyta</taxon>
        <taxon>Embryophyta</taxon>
        <taxon>Tracheophyta</taxon>
        <taxon>Spermatophyta</taxon>
        <taxon>Magnoliopsida</taxon>
        <taxon>Liliopsida</taxon>
        <taxon>Zingiberales</taxon>
        <taxon>Zingiberaceae</taxon>
        <taxon>Zingiber</taxon>
    </lineage>
</organism>
<evidence type="ECO:0000313" key="1">
    <source>
        <dbReference type="EMBL" id="KAG6486437.1"/>
    </source>
</evidence>
<dbReference type="Proteomes" id="UP000734854">
    <property type="component" value="Unassembled WGS sequence"/>
</dbReference>
<dbReference type="AlphaFoldDB" id="A0A8J5KE75"/>
<comment type="caution">
    <text evidence="1">The sequence shown here is derived from an EMBL/GenBank/DDBJ whole genome shotgun (WGS) entry which is preliminary data.</text>
</comment>
<reference evidence="1 2" key="1">
    <citation type="submission" date="2020-08" db="EMBL/GenBank/DDBJ databases">
        <title>Plant Genome Project.</title>
        <authorList>
            <person name="Zhang R.-G."/>
        </authorList>
    </citation>
    <scope>NUCLEOTIDE SEQUENCE [LARGE SCALE GENOMIC DNA]</scope>
    <source>
        <tissue evidence="1">Rhizome</tissue>
    </source>
</reference>
<evidence type="ECO:0000313" key="2">
    <source>
        <dbReference type="Proteomes" id="UP000734854"/>
    </source>
</evidence>
<protein>
    <submittedName>
        <fullName evidence="1">Uncharacterized protein</fullName>
    </submittedName>
</protein>
<proteinExistence type="predicted"/>
<sequence length="71" mass="7929">MCKTGNLRSCKLSSSKGHLDDGGISGNTPYLSGEWDLVLDFDRDGRKVKSFRCSQEAIFNVLKCPCNVFPW</sequence>
<accession>A0A8J5KE75</accession>
<gene>
    <name evidence="1" type="ORF">ZIOFF_055012</name>
</gene>
<keyword evidence="2" id="KW-1185">Reference proteome</keyword>
<name>A0A8J5KE75_ZINOF</name>
<dbReference type="EMBL" id="JACMSC010000015">
    <property type="protein sequence ID" value="KAG6486437.1"/>
    <property type="molecule type" value="Genomic_DNA"/>
</dbReference>